<reference evidence="5" key="1">
    <citation type="submission" date="2024-02" db="EMBL/GenBank/DDBJ databases">
        <authorList>
            <consortium name="ELIXIR-Norway"/>
            <consortium name="Elixir Norway"/>
        </authorList>
    </citation>
    <scope>NUCLEOTIDE SEQUENCE</scope>
</reference>
<dbReference type="PANTHER" id="PTHR12346">
    <property type="entry name" value="SIN3B-RELATED"/>
    <property type="match status" value="1"/>
</dbReference>
<dbReference type="PROSITE" id="PS51477">
    <property type="entry name" value="PAH"/>
    <property type="match status" value="1"/>
</dbReference>
<comment type="subcellular location">
    <subcellularLocation>
        <location evidence="1 4">Nucleus</location>
    </subcellularLocation>
</comment>
<dbReference type="InterPro" id="IPR036600">
    <property type="entry name" value="PAH_sf"/>
</dbReference>
<accession>A0ABP0TRN3</accession>
<evidence type="ECO:0000256" key="4">
    <source>
        <dbReference type="PROSITE-ProRule" id="PRU00810"/>
    </source>
</evidence>
<dbReference type="PANTHER" id="PTHR12346:SF0">
    <property type="entry name" value="SIN3A, ISOFORM G"/>
    <property type="match status" value="1"/>
</dbReference>
<dbReference type="InterPro" id="IPR039774">
    <property type="entry name" value="Sin3-like"/>
</dbReference>
<evidence type="ECO:0000256" key="3">
    <source>
        <dbReference type="ARBA" id="ARBA00023242"/>
    </source>
</evidence>
<evidence type="ECO:0000256" key="1">
    <source>
        <dbReference type="ARBA" id="ARBA00004123"/>
    </source>
</evidence>
<proteinExistence type="predicted"/>
<dbReference type="EMBL" id="OZ019906">
    <property type="protein sequence ID" value="CAK9203368.1"/>
    <property type="molecule type" value="Genomic_DNA"/>
</dbReference>
<sequence>MAHQLILSCPADSDMNNWSVEKYAKYVETFLQGVEQRFRHDVGTKNTYLQFLGAATGFQEKSIDTADWVESVKELLDGKWWLLLTFANFLPLDHGDRLRREVEPKHHAEKEKLWNMQFTAGEAIDQAQDLVGRIRARFQERNEENVYDAFLATYNKLAKGEKTRYEVLQEVTDLFLPEHADFLNEFRFFLQV</sequence>
<evidence type="ECO:0000313" key="6">
    <source>
        <dbReference type="Proteomes" id="UP001497512"/>
    </source>
</evidence>
<keyword evidence="6" id="KW-1185">Reference proteome</keyword>
<name>A0ABP0TRN3_9BRYO</name>
<evidence type="ECO:0000256" key="2">
    <source>
        <dbReference type="ARBA" id="ARBA00022491"/>
    </source>
</evidence>
<keyword evidence="2" id="KW-0678">Repressor</keyword>
<dbReference type="Gene3D" id="1.20.1160.11">
    <property type="entry name" value="Paired amphipathic helix"/>
    <property type="match status" value="2"/>
</dbReference>
<dbReference type="Proteomes" id="UP001497512">
    <property type="component" value="Chromosome 14"/>
</dbReference>
<keyword evidence="3 4" id="KW-0539">Nucleus</keyword>
<dbReference type="InterPro" id="IPR003822">
    <property type="entry name" value="PAH"/>
</dbReference>
<dbReference type="SUPFAM" id="SSF47762">
    <property type="entry name" value="PAH2 domain"/>
    <property type="match status" value="2"/>
</dbReference>
<protein>
    <submittedName>
        <fullName evidence="5">Uncharacterized protein</fullName>
    </submittedName>
</protein>
<organism evidence="5 6">
    <name type="scientific">Sphagnum troendelagicum</name>
    <dbReference type="NCBI Taxonomy" id="128251"/>
    <lineage>
        <taxon>Eukaryota</taxon>
        <taxon>Viridiplantae</taxon>
        <taxon>Streptophyta</taxon>
        <taxon>Embryophyta</taxon>
        <taxon>Bryophyta</taxon>
        <taxon>Sphagnophytina</taxon>
        <taxon>Sphagnopsida</taxon>
        <taxon>Sphagnales</taxon>
        <taxon>Sphagnaceae</taxon>
        <taxon>Sphagnum</taxon>
    </lineage>
</organism>
<dbReference type="Pfam" id="PF02671">
    <property type="entry name" value="PAH"/>
    <property type="match status" value="1"/>
</dbReference>
<gene>
    <name evidence="5" type="ORF">CSSPTR1EN2_LOCUS6851</name>
</gene>
<evidence type="ECO:0000313" key="5">
    <source>
        <dbReference type="EMBL" id="CAK9203368.1"/>
    </source>
</evidence>